<dbReference type="EMBL" id="BGZK01000227">
    <property type="protein sequence ID" value="GBP30011.1"/>
    <property type="molecule type" value="Genomic_DNA"/>
</dbReference>
<feature type="region of interest" description="Disordered" evidence="1">
    <location>
        <begin position="45"/>
        <end position="73"/>
    </location>
</feature>
<organism evidence="2 3">
    <name type="scientific">Eumeta variegata</name>
    <name type="common">Bagworm moth</name>
    <name type="synonym">Eumeta japonica</name>
    <dbReference type="NCBI Taxonomy" id="151549"/>
    <lineage>
        <taxon>Eukaryota</taxon>
        <taxon>Metazoa</taxon>
        <taxon>Ecdysozoa</taxon>
        <taxon>Arthropoda</taxon>
        <taxon>Hexapoda</taxon>
        <taxon>Insecta</taxon>
        <taxon>Pterygota</taxon>
        <taxon>Neoptera</taxon>
        <taxon>Endopterygota</taxon>
        <taxon>Lepidoptera</taxon>
        <taxon>Glossata</taxon>
        <taxon>Ditrysia</taxon>
        <taxon>Tineoidea</taxon>
        <taxon>Psychidae</taxon>
        <taxon>Oiketicinae</taxon>
        <taxon>Eumeta</taxon>
    </lineage>
</organism>
<name>A0A4C1UU59_EUMVA</name>
<keyword evidence="3" id="KW-1185">Reference proteome</keyword>
<proteinExistence type="predicted"/>
<reference evidence="2 3" key="1">
    <citation type="journal article" date="2019" name="Commun. Biol.">
        <title>The bagworm genome reveals a unique fibroin gene that provides high tensile strength.</title>
        <authorList>
            <person name="Kono N."/>
            <person name="Nakamura H."/>
            <person name="Ohtoshi R."/>
            <person name="Tomita M."/>
            <person name="Numata K."/>
            <person name="Arakawa K."/>
        </authorList>
    </citation>
    <scope>NUCLEOTIDE SEQUENCE [LARGE SCALE GENOMIC DNA]</scope>
</reference>
<gene>
    <name evidence="2" type="ORF">EVAR_22912_1</name>
</gene>
<comment type="caution">
    <text evidence="2">The sequence shown here is derived from an EMBL/GenBank/DDBJ whole genome shotgun (WGS) entry which is preliminary data.</text>
</comment>
<evidence type="ECO:0000256" key="1">
    <source>
        <dbReference type="SAM" id="MobiDB-lite"/>
    </source>
</evidence>
<dbReference type="AlphaFoldDB" id="A0A4C1UU59"/>
<sequence length="167" mass="18826">MCSGPGRSSTCSSISSYTIIATTDSQHTKRRVPSARRSCKARRFRRMRPRLPGRRPARTRISSSPHRRSASRPLTTAVTLAMTKSATDGLTCSPRHGATAFKLKFKRQCTHGCQLGCVNDIDGTVRRSRERDNRRPRVYDVFTYARCVIHSLSTISVHDHCNDIYSK</sequence>
<accession>A0A4C1UU59</accession>
<evidence type="ECO:0000313" key="3">
    <source>
        <dbReference type="Proteomes" id="UP000299102"/>
    </source>
</evidence>
<dbReference type="Proteomes" id="UP000299102">
    <property type="component" value="Unassembled WGS sequence"/>
</dbReference>
<protein>
    <submittedName>
        <fullName evidence="2">Uncharacterized protein</fullName>
    </submittedName>
</protein>
<feature type="compositionally biased region" description="Basic residues" evidence="1">
    <location>
        <begin position="45"/>
        <end position="58"/>
    </location>
</feature>
<evidence type="ECO:0000313" key="2">
    <source>
        <dbReference type="EMBL" id="GBP30011.1"/>
    </source>
</evidence>